<reference evidence="1" key="1">
    <citation type="journal article" date="2020" name="Sci. Rep.">
        <title>A novel Asfarvirus-like virus identified as a potential cause of mass mortality of abalone.</title>
        <authorList>
            <person name="Matsuyama T."/>
            <person name="Takano T."/>
            <person name="Nishiki I."/>
            <person name="Fujiwara A."/>
            <person name="Kiryu I."/>
            <person name="Inada M."/>
            <person name="Sakai T."/>
            <person name="Terashima S."/>
            <person name="Matsuura Y."/>
            <person name="Isowa K."/>
            <person name="Nakayasu C."/>
        </authorList>
    </citation>
    <scope>NUCLEOTIDE SEQUENCE</scope>
</reference>
<name>A0A5K7Y7Q1_9VIRU</name>
<dbReference type="EMBL" id="LC506465">
    <property type="protein sequence ID" value="BBO53967.1"/>
    <property type="molecule type" value="Genomic_DNA"/>
</dbReference>
<sequence length="134" mass="15949">MIPTDLNEEGFAKKYIFHVLSKEHEMYMDLTFEDPQVISVIYRFLSTPEQIEEWKPEGRTDIKNGRIQLCESLIENETLTFKLKSENNDQLEVRQDKVFNLVETQNKLDAVLNNFKNNEWFDVIFAPIECFCYD</sequence>
<organism evidence="1">
    <name type="scientific">Abalone asfa-like virus</name>
    <dbReference type="NCBI Taxonomy" id="2839893"/>
    <lineage>
        <taxon>Viruses</taxon>
        <taxon>Varidnaviria</taxon>
        <taxon>Bamfordvirae</taxon>
        <taxon>Nucleocytoviricota</taxon>
        <taxon>Pokkesviricetes</taxon>
        <taxon>Asfuvirales</taxon>
        <taxon>Asfarviridae</taxon>
    </lineage>
</organism>
<protein>
    <submittedName>
        <fullName evidence="1">Uncharacterized protein</fullName>
    </submittedName>
</protein>
<accession>A0A5K7Y7Q1</accession>
<proteinExistence type="predicted"/>
<evidence type="ECO:0000313" key="1">
    <source>
        <dbReference type="EMBL" id="BBO53967.1"/>
    </source>
</evidence>